<dbReference type="STRING" id="1790137.AXE80_10775"/>
<dbReference type="AlphaFoldDB" id="A0A1B1Y7K0"/>
<gene>
    <name evidence="1" type="ORF">AXE80_10775</name>
</gene>
<evidence type="ECO:0000313" key="1">
    <source>
        <dbReference type="EMBL" id="ANW96727.1"/>
    </source>
</evidence>
<accession>A0A1B1Y7K0</accession>
<keyword evidence="2" id="KW-1185">Reference proteome</keyword>
<protein>
    <submittedName>
        <fullName evidence="1">Uncharacterized protein</fullName>
    </submittedName>
</protein>
<reference evidence="1 2" key="1">
    <citation type="submission" date="2016-02" db="EMBL/GenBank/DDBJ databases">
        <authorList>
            <person name="Wen L."/>
            <person name="He K."/>
            <person name="Yang H."/>
        </authorList>
    </citation>
    <scope>NUCLEOTIDE SEQUENCE [LARGE SCALE GENOMIC DNA]</scope>
    <source>
        <strain evidence="1 2">CZ1127</strain>
    </source>
</reference>
<dbReference type="Proteomes" id="UP000092967">
    <property type="component" value="Chromosome"/>
</dbReference>
<dbReference type="EMBL" id="CP014224">
    <property type="protein sequence ID" value="ANW96727.1"/>
    <property type="molecule type" value="Genomic_DNA"/>
</dbReference>
<proteinExistence type="predicted"/>
<sequence>MKIDITKRQLEAIFELATAIEGMLGCSDGDIDGDVNFDKEMTKELKCINRLFIKNGYQPPSNV</sequence>
<dbReference type="OrthoDB" id="6629765at2"/>
<evidence type="ECO:0000313" key="2">
    <source>
        <dbReference type="Proteomes" id="UP000092967"/>
    </source>
</evidence>
<dbReference type="KEGG" id="wfu:AXE80_10775"/>
<name>A0A1B1Y7K0_9FLAO</name>
<dbReference type="RefSeq" id="WP_068827153.1">
    <property type="nucleotide sequence ID" value="NZ_CP014224.1"/>
</dbReference>
<organism evidence="1 2">
    <name type="scientific">Wenyingzhuangia fucanilytica</name>
    <dbReference type="NCBI Taxonomy" id="1790137"/>
    <lineage>
        <taxon>Bacteria</taxon>
        <taxon>Pseudomonadati</taxon>
        <taxon>Bacteroidota</taxon>
        <taxon>Flavobacteriia</taxon>
        <taxon>Flavobacteriales</taxon>
        <taxon>Flavobacteriaceae</taxon>
        <taxon>Wenyingzhuangia</taxon>
    </lineage>
</organism>